<dbReference type="Proteomes" id="UP001500367">
    <property type="component" value="Unassembled WGS sequence"/>
</dbReference>
<gene>
    <name evidence="2" type="ORF">GCM10022389_11700</name>
</gene>
<keyword evidence="3" id="KW-1185">Reference proteome</keyword>
<keyword evidence="1" id="KW-1133">Transmembrane helix</keyword>
<comment type="caution">
    <text evidence="2">The sequence shown here is derived from an EMBL/GenBank/DDBJ whole genome shotgun (WGS) entry which is preliminary data.</text>
</comment>
<feature type="transmembrane region" description="Helical" evidence="1">
    <location>
        <begin position="42"/>
        <end position="64"/>
    </location>
</feature>
<accession>A0ABP7VIX5</accession>
<proteinExistence type="predicted"/>
<keyword evidence="1" id="KW-0472">Membrane</keyword>
<feature type="transmembrane region" description="Helical" evidence="1">
    <location>
        <begin position="76"/>
        <end position="94"/>
    </location>
</feature>
<name>A0ABP7VIX5_9FLAO</name>
<organism evidence="2 3">
    <name type="scientific">Flavobacterium cheonanense</name>
    <dbReference type="NCBI Taxonomy" id="706183"/>
    <lineage>
        <taxon>Bacteria</taxon>
        <taxon>Pseudomonadati</taxon>
        <taxon>Bacteroidota</taxon>
        <taxon>Flavobacteriia</taxon>
        <taxon>Flavobacteriales</taxon>
        <taxon>Flavobacteriaceae</taxon>
        <taxon>Flavobacterium</taxon>
    </lineage>
</organism>
<evidence type="ECO:0000256" key="1">
    <source>
        <dbReference type="SAM" id="Phobius"/>
    </source>
</evidence>
<dbReference type="RefSeq" id="WP_344815808.1">
    <property type="nucleotide sequence ID" value="NZ_BAABCT010000002.1"/>
</dbReference>
<reference evidence="3" key="1">
    <citation type="journal article" date="2019" name="Int. J. Syst. Evol. Microbiol.">
        <title>The Global Catalogue of Microorganisms (GCM) 10K type strain sequencing project: providing services to taxonomists for standard genome sequencing and annotation.</title>
        <authorList>
            <consortium name="The Broad Institute Genomics Platform"/>
            <consortium name="The Broad Institute Genome Sequencing Center for Infectious Disease"/>
            <person name="Wu L."/>
            <person name="Ma J."/>
        </authorList>
    </citation>
    <scope>NUCLEOTIDE SEQUENCE [LARGE SCALE GENOMIC DNA]</scope>
    <source>
        <strain evidence="3">JCM 17069</strain>
    </source>
</reference>
<evidence type="ECO:0000313" key="2">
    <source>
        <dbReference type="EMBL" id="GAA4068251.1"/>
    </source>
</evidence>
<dbReference type="EMBL" id="BAABCT010000002">
    <property type="protein sequence ID" value="GAA4068251.1"/>
    <property type="molecule type" value="Genomic_DNA"/>
</dbReference>
<sequence length="107" mass="12409">MKDNLIHINQTISNSKKVAFLTFLVASILLLIFYFTEFNGMIYFSLLFIVAAFFVNTYQFVTLFFQLKQKQITNQILLTLGIMLLNIPIGYLYVEIGLKIYSHSNPN</sequence>
<feature type="transmembrane region" description="Helical" evidence="1">
    <location>
        <begin position="18"/>
        <end position="36"/>
    </location>
</feature>
<protein>
    <submittedName>
        <fullName evidence="2">Uncharacterized protein</fullName>
    </submittedName>
</protein>
<evidence type="ECO:0000313" key="3">
    <source>
        <dbReference type="Proteomes" id="UP001500367"/>
    </source>
</evidence>
<keyword evidence="1" id="KW-0812">Transmembrane</keyword>